<dbReference type="RefSeq" id="WP_167857399.1">
    <property type="nucleotide sequence ID" value="NZ_SIJK02000023.1"/>
</dbReference>
<organism evidence="3 4">
    <name type="scientific">Candidatus Chloroploca mongolica</name>
    <dbReference type="NCBI Taxonomy" id="2528176"/>
    <lineage>
        <taxon>Bacteria</taxon>
        <taxon>Bacillati</taxon>
        <taxon>Chloroflexota</taxon>
        <taxon>Chloroflexia</taxon>
        <taxon>Chloroflexales</taxon>
        <taxon>Chloroflexineae</taxon>
        <taxon>Oscillochloridaceae</taxon>
        <taxon>Candidatus Chloroploca</taxon>
    </lineage>
</organism>
<dbReference type="NCBIfam" id="TIGR01764">
    <property type="entry name" value="excise"/>
    <property type="match status" value="1"/>
</dbReference>
<feature type="compositionally biased region" description="Basic and acidic residues" evidence="1">
    <location>
        <begin position="1"/>
        <end position="13"/>
    </location>
</feature>
<dbReference type="InterPro" id="IPR041657">
    <property type="entry name" value="HTH_17"/>
</dbReference>
<sequence length="79" mass="9070">MEMTKPEFERSSNARESSPVQVPREPLQVTIREAAALLSYDPRTIRRLITQGELTAIGRGKLRRIAMADLRAYQVRNRC</sequence>
<dbReference type="Pfam" id="PF12728">
    <property type="entry name" value="HTH_17"/>
    <property type="match status" value="1"/>
</dbReference>
<evidence type="ECO:0000313" key="4">
    <source>
        <dbReference type="Proteomes" id="UP001193081"/>
    </source>
</evidence>
<dbReference type="Proteomes" id="UP001193081">
    <property type="component" value="Unassembled WGS sequence"/>
</dbReference>
<dbReference type="InterPro" id="IPR009061">
    <property type="entry name" value="DNA-bd_dom_put_sf"/>
</dbReference>
<protein>
    <submittedName>
        <fullName evidence="3">Helix-turn-helix domain-containing protein</fullName>
    </submittedName>
</protein>
<dbReference type="SUPFAM" id="SSF46955">
    <property type="entry name" value="Putative DNA-binding domain"/>
    <property type="match status" value="1"/>
</dbReference>
<feature type="domain" description="Helix-turn-helix" evidence="2">
    <location>
        <begin position="30"/>
        <end position="74"/>
    </location>
</feature>
<feature type="region of interest" description="Disordered" evidence="1">
    <location>
        <begin position="1"/>
        <end position="25"/>
    </location>
</feature>
<evidence type="ECO:0000313" key="3">
    <source>
        <dbReference type="EMBL" id="MBP1466738.1"/>
    </source>
</evidence>
<gene>
    <name evidence="3" type="ORF">EYB53_013560</name>
</gene>
<evidence type="ECO:0000259" key="2">
    <source>
        <dbReference type="Pfam" id="PF12728"/>
    </source>
</evidence>
<proteinExistence type="predicted"/>
<dbReference type="InterPro" id="IPR010093">
    <property type="entry name" value="SinI_DNA-bd"/>
</dbReference>
<name>A0ABS4DBA8_9CHLR</name>
<reference evidence="3 4" key="1">
    <citation type="submission" date="2021-03" db="EMBL/GenBank/DDBJ databases">
        <authorList>
            <person name="Grouzdev D.S."/>
        </authorList>
    </citation>
    <scope>NUCLEOTIDE SEQUENCE [LARGE SCALE GENOMIC DNA]</scope>
    <source>
        <strain evidence="3 4">M50-1</strain>
    </source>
</reference>
<comment type="caution">
    <text evidence="3">The sequence shown here is derived from an EMBL/GenBank/DDBJ whole genome shotgun (WGS) entry which is preliminary data.</text>
</comment>
<dbReference type="EMBL" id="SIJK02000023">
    <property type="protein sequence ID" value="MBP1466738.1"/>
    <property type="molecule type" value="Genomic_DNA"/>
</dbReference>
<keyword evidence="4" id="KW-1185">Reference proteome</keyword>
<evidence type="ECO:0000256" key="1">
    <source>
        <dbReference type="SAM" id="MobiDB-lite"/>
    </source>
</evidence>
<accession>A0ABS4DBA8</accession>